<proteinExistence type="predicted"/>
<organism evidence="5 6">
    <name type="scientific">Tropheryma whipplei (strain Twist)</name>
    <name type="common">Whipple's bacillus</name>
    <dbReference type="NCBI Taxonomy" id="203267"/>
    <lineage>
        <taxon>Bacteria</taxon>
        <taxon>Bacillati</taxon>
        <taxon>Actinomycetota</taxon>
        <taxon>Actinomycetes</taxon>
        <taxon>Micrococcales</taxon>
        <taxon>Tropherymataceae</taxon>
        <taxon>Tropheryma</taxon>
    </lineage>
</organism>
<dbReference type="EC" id="1.1.1.193" evidence="5"/>
<protein>
    <submittedName>
        <fullName evidence="5">5-amino-6-(5-phosphoribosylamino)uracil reductase</fullName>
        <ecNumber evidence="5">1.1.1.193</ecNumber>
    </submittedName>
</protein>
<dbReference type="HOGENOM" id="CLU_1199370_0_0_11"/>
<sequence>MSKAIQDFISEKYKFPKDDWICANYIQSFSGNLNSDNCTSDSLSNPRDRMILHTIREANDAVFVGARTARVENISVKNKPLIVLTNSGNLGGISANRNTIVIAPKTTETQIRHTIGASVNVIWLDNFGDITRYSQTMGVLIAKAVKSLGFKRIVCEGGLTLIRMLLSAGAIDELCISIVDKNSTGPRIDTDTLCTPKLTQVLVDQEFYKKQRIKSVYTRWVLQNRRGRDEE</sequence>
<dbReference type="InterPro" id="IPR002734">
    <property type="entry name" value="RibDG_C"/>
</dbReference>
<dbReference type="OrthoDB" id="5243299at2"/>
<dbReference type="RefSeq" id="WP_011102545.1">
    <property type="nucleotide sequence ID" value="NC_004572.3"/>
</dbReference>
<dbReference type="Gene3D" id="3.40.430.10">
    <property type="entry name" value="Dihydrofolate Reductase, subunit A"/>
    <property type="match status" value="1"/>
</dbReference>
<keyword evidence="6" id="KW-1185">Reference proteome</keyword>
<evidence type="ECO:0000313" key="5">
    <source>
        <dbReference type="EMBL" id="AAO44489.1"/>
    </source>
</evidence>
<dbReference type="eggNOG" id="COG1985">
    <property type="taxonomic scope" value="Bacteria"/>
</dbReference>
<evidence type="ECO:0000259" key="4">
    <source>
        <dbReference type="Pfam" id="PF01872"/>
    </source>
</evidence>
<name>Q83GC0_TROWT</name>
<dbReference type="GO" id="GO:0009231">
    <property type="term" value="P:riboflavin biosynthetic process"/>
    <property type="evidence" value="ECO:0007669"/>
    <property type="project" value="InterPro"/>
</dbReference>
<dbReference type="EMBL" id="AE014184">
    <property type="protein sequence ID" value="AAO44489.1"/>
    <property type="molecule type" value="Genomic_DNA"/>
</dbReference>
<keyword evidence="2" id="KW-0521">NADP</keyword>
<feature type="domain" description="Bacterial bifunctional deaminase-reductase C-terminal" evidence="4">
    <location>
        <begin position="20"/>
        <end position="179"/>
    </location>
</feature>
<evidence type="ECO:0000256" key="1">
    <source>
        <dbReference type="ARBA" id="ARBA00005104"/>
    </source>
</evidence>
<dbReference type="Proteomes" id="UP000002200">
    <property type="component" value="Chromosome"/>
</dbReference>
<evidence type="ECO:0000313" key="6">
    <source>
        <dbReference type="Proteomes" id="UP000002200"/>
    </source>
</evidence>
<reference evidence="5 6" key="1">
    <citation type="journal article" date="2003" name="Genome Res.">
        <title>Tropheryma whipplei twist: a human pathogenic Actinobacteria with a reduced genome.</title>
        <authorList>
            <person name="Raoult D."/>
            <person name="Ogata H."/>
            <person name="Audic S."/>
            <person name="Robert C."/>
            <person name="Suhre K."/>
            <person name="Drancourt M."/>
            <person name="Claverie J.-M."/>
        </authorList>
    </citation>
    <scope>NUCLEOTIDE SEQUENCE [LARGE SCALE GENOMIC DNA]</scope>
    <source>
        <strain evidence="5 6">Twist</strain>
    </source>
</reference>
<dbReference type="KEGG" id="twh:TWT_392"/>
<keyword evidence="3 5" id="KW-0560">Oxidoreductase</keyword>
<comment type="pathway">
    <text evidence="1">Cofactor biosynthesis; riboflavin biosynthesis.</text>
</comment>
<evidence type="ECO:0000256" key="2">
    <source>
        <dbReference type="ARBA" id="ARBA00022857"/>
    </source>
</evidence>
<accession>Q83GC0</accession>
<dbReference type="Pfam" id="PF01872">
    <property type="entry name" value="RibD_C"/>
    <property type="match status" value="1"/>
</dbReference>
<evidence type="ECO:0000256" key="3">
    <source>
        <dbReference type="ARBA" id="ARBA00023002"/>
    </source>
</evidence>
<dbReference type="InterPro" id="IPR050765">
    <property type="entry name" value="Riboflavin_Biosynth_HTPR"/>
</dbReference>
<gene>
    <name evidence="5" type="primary">ribD</name>
    <name evidence="5" type="ordered locus">TWT_392</name>
</gene>
<dbReference type="PANTHER" id="PTHR38011">
    <property type="entry name" value="DIHYDROFOLATE REDUCTASE FAMILY PROTEIN (AFU_ORTHOLOGUE AFUA_8G06820)"/>
    <property type="match status" value="1"/>
</dbReference>
<dbReference type="GO" id="GO:0008703">
    <property type="term" value="F:5-amino-6-(5-phosphoribosylamino)uracil reductase activity"/>
    <property type="evidence" value="ECO:0007669"/>
    <property type="project" value="UniProtKB-EC"/>
</dbReference>
<dbReference type="AlphaFoldDB" id="Q83GC0"/>
<dbReference type="InterPro" id="IPR024072">
    <property type="entry name" value="DHFR-like_dom_sf"/>
</dbReference>
<dbReference type="STRING" id="203267.TWT_392"/>
<dbReference type="PANTHER" id="PTHR38011:SF7">
    <property type="entry name" value="2,5-DIAMINO-6-RIBOSYLAMINO-4(3H)-PYRIMIDINONE 5'-PHOSPHATE REDUCTASE"/>
    <property type="match status" value="1"/>
</dbReference>
<dbReference type="SUPFAM" id="SSF53597">
    <property type="entry name" value="Dihydrofolate reductase-like"/>
    <property type="match status" value="1"/>
</dbReference>